<gene>
    <name evidence="2" type="ORF">AMS66_30630</name>
</gene>
<feature type="region of interest" description="Disordered" evidence="1">
    <location>
        <begin position="1"/>
        <end position="55"/>
    </location>
</feature>
<organism evidence="2 3">
    <name type="scientific">Paenibacillus xylanivorans</name>
    <dbReference type="NCBI Taxonomy" id="1705561"/>
    <lineage>
        <taxon>Bacteria</taxon>
        <taxon>Bacillati</taxon>
        <taxon>Bacillota</taxon>
        <taxon>Bacilli</taxon>
        <taxon>Bacillales</taxon>
        <taxon>Paenibacillaceae</taxon>
        <taxon>Paenibacillus</taxon>
    </lineage>
</organism>
<dbReference type="PATRIC" id="fig|1705561.3.peg.6483"/>
<feature type="compositionally biased region" description="Basic and acidic residues" evidence="1">
    <location>
        <begin position="31"/>
        <end position="40"/>
    </location>
</feature>
<feature type="compositionally biased region" description="Basic and acidic residues" evidence="1">
    <location>
        <begin position="1"/>
        <end position="18"/>
    </location>
</feature>
<reference evidence="2 3" key="1">
    <citation type="submission" date="2015-08" db="EMBL/GenBank/DDBJ databases">
        <title>Draft genome sequence of cellulolytic and xylanolytic Paenibacillus sp. A59, isolated from a decaying forest soil from Patagonia, Argentina.</title>
        <authorList>
            <person name="Ghio S."/>
            <person name="Caceres A.M."/>
            <person name="Talia P."/>
            <person name="Grasso D."/>
            <person name="Campos E."/>
        </authorList>
    </citation>
    <scope>NUCLEOTIDE SEQUENCE [LARGE SCALE GENOMIC DNA]</scope>
    <source>
        <strain evidence="2 3">A59</strain>
    </source>
</reference>
<accession>A0A0M9BJJ9</accession>
<dbReference type="EMBL" id="LITU01000083">
    <property type="protein sequence ID" value="KOY12746.1"/>
    <property type="molecule type" value="Genomic_DNA"/>
</dbReference>
<name>A0A0M9BJJ9_9BACL</name>
<dbReference type="AlphaFoldDB" id="A0A0M9BJJ9"/>
<keyword evidence="3" id="KW-1185">Reference proteome</keyword>
<evidence type="ECO:0000313" key="2">
    <source>
        <dbReference type="EMBL" id="KOY12746.1"/>
    </source>
</evidence>
<evidence type="ECO:0000313" key="3">
    <source>
        <dbReference type="Proteomes" id="UP000037688"/>
    </source>
</evidence>
<dbReference type="RefSeq" id="WP_053784364.1">
    <property type="nucleotide sequence ID" value="NZ_LITU01000083.1"/>
</dbReference>
<dbReference type="OrthoDB" id="2623736at2"/>
<protein>
    <submittedName>
        <fullName evidence="2">Uncharacterized protein</fullName>
    </submittedName>
</protein>
<proteinExistence type="predicted"/>
<comment type="caution">
    <text evidence="2">The sequence shown here is derived from an EMBL/GenBank/DDBJ whole genome shotgun (WGS) entry which is preliminary data.</text>
</comment>
<sequence>MKPETKKISKRWGSEKKVRLSSAPEASRPVPEPKEEDRFHKPAVPLTTIGPSLKGKERPYKVILEKEALYEKPQYLA</sequence>
<evidence type="ECO:0000256" key="1">
    <source>
        <dbReference type="SAM" id="MobiDB-lite"/>
    </source>
</evidence>
<dbReference type="Proteomes" id="UP000037688">
    <property type="component" value="Unassembled WGS sequence"/>
</dbReference>